<dbReference type="SUPFAM" id="SSF142906">
    <property type="entry name" value="YjbR-like"/>
    <property type="match status" value="1"/>
</dbReference>
<reference evidence="2" key="1">
    <citation type="journal article" date="2019" name="Int. J. Syst. Evol. Microbiol.">
        <title>The Global Catalogue of Microorganisms (GCM) 10K type strain sequencing project: providing services to taxonomists for standard genome sequencing and annotation.</title>
        <authorList>
            <consortium name="The Broad Institute Genomics Platform"/>
            <consortium name="The Broad Institute Genome Sequencing Center for Infectious Disease"/>
            <person name="Wu L."/>
            <person name="Ma J."/>
        </authorList>
    </citation>
    <scope>NUCLEOTIDE SEQUENCE [LARGE SCALE GENOMIC DNA]</scope>
    <source>
        <strain evidence="2">KACC 12602</strain>
    </source>
</reference>
<dbReference type="PANTHER" id="PTHR35145:SF1">
    <property type="entry name" value="CYTOPLASMIC PROTEIN"/>
    <property type="match status" value="1"/>
</dbReference>
<proteinExistence type="predicted"/>
<evidence type="ECO:0000313" key="2">
    <source>
        <dbReference type="Proteomes" id="UP001596161"/>
    </source>
</evidence>
<dbReference type="Proteomes" id="UP001596161">
    <property type="component" value="Unassembled WGS sequence"/>
</dbReference>
<dbReference type="InterPro" id="IPR038056">
    <property type="entry name" value="YjbR-like_sf"/>
</dbReference>
<gene>
    <name evidence="1" type="ORF">ACFPIB_10775</name>
</gene>
<dbReference type="PANTHER" id="PTHR35145">
    <property type="entry name" value="CYTOPLASMIC PROTEIN-RELATED"/>
    <property type="match status" value="1"/>
</dbReference>
<dbReference type="InterPro" id="IPR007351">
    <property type="entry name" value="YjbR"/>
</dbReference>
<protein>
    <submittedName>
        <fullName evidence="1">MmcQ/YjbR family DNA-binding protein</fullName>
    </submittedName>
</protein>
<dbReference type="Gene3D" id="3.90.1150.30">
    <property type="match status" value="1"/>
</dbReference>
<comment type="caution">
    <text evidence="1">The sequence shown here is derived from an EMBL/GenBank/DDBJ whole genome shotgun (WGS) entry which is preliminary data.</text>
</comment>
<dbReference type="InterPro" id="IPR058532">
    <property type="entry name" value="YjbR/MT2646/Rv2570-like"/>
</dbReference>
<keyword evidence="2" id="KW-1185">Reference proteome</keyword>
<accession>A0ABW0ECY6</accession>
<dbReference type="EMBL" id="JBHSKT010000005">
    <property type="protein sequence ID" value="MFC5271096.1"/>
    <property type="molecule type" value="Genomic_DNA"/>
</dbReference>
<evidence type="ECO:0000313" key="1">
    <source>
        <dbReference type="EMBL" id="MFC5271096.1"/>
    </source>
</evidence>
<dbReference type="Pfam" id="PF04237">
    <property type="entry name" value="YjbR"/>
    <property type="match status" value="1"/>
</dbReference>
<dbReference type="GO" id="GO:0003677">
    <property type="term" value="F:DNA binding"/>
    <property type="evidence" value="ECO:0007669"/>
    <property type="project" value="UniProtKB-KW"/>
</dbReference>
<dbReference type="RefSeq" id="WP_378017462.1">
    <property type="nucleotide sequence ID" value="NZ_JBHSKT010000005.1"/>
</dbReference>
<keyword evidence="1" id="KW-0238">DNA-binding</keyword>
<name>A0ABW0ECY6_9BACT</name>
<sequence length="117" mass="13125">MNIEKLRSFCLSLPAVTEDIKWGHDLCFSVGAKMFAVTGIEGPFTVSFKVTPEQFGELTSRGGIVPAPYMARNHWVLVEDANQLSESEWLTYLQQSYELVKSKLTKKLQKELGLLAS</sequence>
<organism evidence="1 2">
    <name type="scientific">Adhaeribacter terreus</name>
    <dbReference type="NCBI Taxonomy" id="529703"/>
    <lineage>
        <taxon>Bacteria</taxon>
        <taxon>Pseudomonadati</taxon>
        <taxon>Bacteroidota</taxon>
        <taxon>Cytophagia</taxon>
        <taxon>Cytophagales</taxon>
        <taxon>Hymenobacteraceae</taxon>
        <taxon>Adhaeribacter</taxon>
    </lineage>
</organism>